<dbReference type="EMBL" id="CP044066">
    <property type="protein sequence ID" value="QET03907.1"/>
    <property type="molecule type" value="Genomic_DNA"/>
</dbReference>
<dbReference type="RefSeq" id="WP_150373972.1">
    <property type="nucleotide sequence ID" value="NZ_CP044066.1"/>
</dbReference>
<evidence type="ECO:0000313" key="1">
    <source>
        <dbReference type="EMBL" id="QET03907.1"/>
    </source>
</evidence>
<accession>A0A5P2H6U5</accession>
<reference evidence="1 2" key="1">
    <citation type="submission" date="2019-09" db="EMBL/GenBank/DDBJ databases">
        <title>FDA dAtabase for Regulatory Grade micrObial Sequences (FDA-ARGOS): Supporting development and validation of Infectious Disease Dx tests.</title>
        <authorList>
            <person name="Sciortino C."/>
            <person name="Tallon L."/>
            <person name="Sadzewicz L."/>
            <person name="Vavikolanu K."/>
            <person name="Mehta A."/>
            <person name="Aluvathingal J."/>
            <person name="Nadendla S."/>
            <person name="Nandy P."/>
            <person name="Geyer C."/>
            <person name="Yan Y."/>
            <person name="Sichtig H."/>
        </authorList>
    </citation>
    <scope>NUCLEOTIDE SEQUENCE [LARGE SCALE GENOMIC DNA]</scope>
    <source>
        <strain evidence="1 2">FDAARGOS_664</strain>
        <plasmid evidence="1 2">unnamed1</plasmid>
    </source>
</reference>
<dbReference type="Proteomes" id="UP000322822">
    <property type="component" value="Plasmid unnamed1"/>
</dbReference>
<geneLocation type="plasmid" evidence="1">
    <name>unnamed1</name>
</geneLocation>
<evidence type="ECO:0000313" key="2">
    <source>
        <dbReference type="Proteomes" id="UP000322822"/>
    </source>
</evidence>
<keyword evidence="1" id="KW-0614">Plasmid</keyword>
<sequence length="119" mass="13253">MNALQGRPLDDAINVFGMPSGERTISGRRYIQWGRSSSGFVPVTTPSTTYGNVNVGRAYGNYSSTTYSTSYVPVNYNCSVTMEVDENDRIMRGQYEGNLGGCEGYIKRLNRFRKQIGAR</sequence>
<organism evidence="1 2">
    <name type="scientific">Cupriavidus pauculus</name>
    <dbReference type="NCBI Taxonomy" id="82633"/>
    <lineage>
        <taxon>Bacteria</taxon>
        <taxon>Pseudomonadati</taxon>
        <taxon>Pseudomonadota</taxon>
        <taxon>Betaproteobacteria</taxon>
        <taxon>Burkholderiales</taxon>
        <taxon>Burkholderiaceae</taxon>
        <taxon>Cupriavidus</taxon>
    </lineage>
</organism>
<proteinExistence type="predicted"/>
<name>A0A5P2H6U5_9BURK</name>
<protein>
    <submittedName>
        <fullName evidence="1">Uncharacterized protein</fullName>
    </submittedName>
</protein>
<gene>
    <name evidence="1" type="ORF">FOB72_17200</name>
</gene>
<dbReference type="OrthoDB" id="7605416at2"/>
<dbReference type="AlphaFoldDB" id="A0A5P2H6U5"/>